<dbReference type="EMBL" id="CAEZYM010000018">
    <property type="protein sequence ID" value="CAB4733402.1"/>
    <property type="molecule type" value="Genomic_DNA"/>
</dbReference>
<evidence type="ECO:0000313" key="6">
    <source>
        <dbReference type="EMBL" id="CAB4877986.1"/>
    </source>
</evidence>
<evidence type="ECO:0000313" key="3">
    <source>
        <dbReference type="EMBL" id="CAB4733402.1"/>
    </source>
</evidence>
<organism evidence="8">
    <name type="scientific">freshwater metagenome</name>
    <dbReference type="NCBI Taxonomy" id="449393"/>
    <lineage>
        <taxon>unclassified sequences</taxon>
        <taxon>metagenomes</taxon>
        <taxon>ecological metagenomes</taxon>
    </lineage>
</organism>
<dbReference type="EMBL" id="CAFBLD010000013">
    <property type="protein sequence ID" value="CAB4877986.1"/>
    <property type="molecule type" value="Genomic_DNA"/>
</dbReference>
<name>A0A6J7N1M9_9ZZZZ</name>
<dbReference type="EMBL" id="CAFABH010000025">
    <property type="protein sequence ID" value="CAB4832130.1"/>
    <property type="molecule type" value="Genomic_DNA"/>
</dbReference>
<dbReference type="EMBL" id="CAFBQX010000008">
    <property type="protein sequence ID" value="CAB5074570.1"/>
    <property type="molecule type" value="Genomic_DNA"/>
</dbReference>
<dbReference type="EMBL" id="CAEZZW010000004">
    <property type="protein sequence ID" value="CAB4781811.1"/>
    <property type="molecule type" value="Genomic_DNA"/>
</dbReference>
<evidence type="ECO:0000256" key="1">
    <source>
        <dbReference type="SAM" id="Phobius"/>
    </source>
</evidence>
<evidence type="ECO:0000313" key="9">
    <source>
        <dbReference type="EMBL" id="CAB5074570.1"/>
    </source>
</evidence>
<sequence>MKALPRCIKWNRKDFESGSASVEFVILAIPLFLPIFIFLNQFSEVSNEEANARTLVGEVVRAYATSQNLGNAQARAEVVLNYGASRLGFSRADIDSMKLTFTCSSSSCTEPGERVRADLTMTLPITHRVVHASAQEYVSPWQ</sequence>
<evidence type="ECO:0000313" key="7">
    <source>
        <dbReference type="EMBL" id="CAB4954911.1"/>
    </source>
</evidence>
<accession>A0A6J7N1M9</accession>
<keyword evidence="1" id="KW-0472">Membrane</keyword>
<reference evidence="8" key="1">
    <citation type="submission" date="2020-05" db="EMBL/GenBank/DDBJ databases">
        <authorList>
            <person name="Chiriac C."/>
            <person name="Salcher M."/>
            <person name="Ghai R."/>
            <person name="Kavagutti S V."/>
        </authorList>
    </citation>
    <scope>NUCLEOTIDE SEQUENCE</scope>
</reference>
<gene>
    <name evidence="3" type="ORF">UFOPK2718_01418</name>
    <name evidence="4" type="ORF">UFOPK2936_00989</name>
    <name evidence="5" type="ORF">UFOPK3174_01251</name>
    <name evidence="6" type="ORF">UFOPK3328_01479</name>
    <name evidence="7" type="ORF">UFOPK3779_01479</name>
    <name evidence="8" type="ORF">UFOPK3913_01408</name>
    <name evidence="2" type="ORF">UFOPK4107_01489</name>
    <name evidence="9" type="ORF">UFOPK4403_01115</name>
</gene>
<dbReference type="EMBL" id="CAFBNH010000012">
    <property type="protein sequence ID" value="CAB4954911.1"/>
    <property type="molecule type" value="Genomic_DNA"/>
</dbReference>
<evidence type="ECO:0000313" key="5">
    <source>
        <dbReference type="EMBL" id="CAB4832130.1"/>
    </source>
</evidence>
<evidence type="ECO:0000313" key="2">
    <source>
        <dbReference type="EMBL" id="CAB4345004.1"/>
    </source>
</evidence>
<proteinExistence type="predicted"/>
<protein>
    <submittedName>
        <fullName evidence="8">Unannotated protein</fullName>
    </submittedName>
</protein>
<dbReference type="EMBL" id="CAESAE010000012">
    <property type="protein sequence ID" value="CAB4345004.1"/>
    <property type="molecule type" value="Genomic_DNA"/>
</dbReference>
<evidence type="ECO:0000313" key="4">
    <source>
        <dbReference type="EMBL" id="CAB4781811.1"/>
    </source>
</evidence>
<feature type="transmembrane region" description="Helical" evidence="1">
    <location>
        <begin position="20"/>
        <end position="39"/>
    </location>
</feature>
<evidence type="ECO:0000313" key="8">
    <source>
        <dbReference type="EMBL" id="CAB4985152.1"/>
    </source>
</evidence>
<dbReference type="AlphaFoldDB" id="A0A6J7N1M9"/>
<keyword evidence="1" id="KW-0812">Transmembrane</keyword>
<dbReference type="EMBL" id="CAFBOC010000018">
    <property type="protein sequence ID" value="CAB4985152.1"/>
    <property type="molecule type" value="Genomic_DNA"/>
</dbReference>
<keyword evidence="1" id="KW-1133">Transmembrane helix</keyword>